<protein>
    <recommendedName>
        <fullName evidence="3">Lipoprotein</fullName>
    </recommendedName>
</protein>
<keyword evidence="2" id="KW-1185">Reference proteome</keyword>
<evidence type="ECO:0000313" key="1">
    <source>
        <dbReference type="EMBL" id="MCH5598619.1"/>
    </source>
</evidence>
<evidence type="ECO:0008006" key="3">
    <source>
        <dbReference type="Google" id="ProtNLM"/>
    </source>
</evidence>
<proteinExistence type="predicted"/>
<gene>
    <name evidence="1" type="ORF">MKP09_12220</name>
</gene>
<dbReference type="PROSITE" id="PS51257">
    <property type="entry name" value="PROKAR_LIPOPROTEIN"/>
    <property type="match status" value="1"/>
</dbReference>
<accession>A0ABS9SJT0</accession>
<dbReference type="Proteomes" id="UP001202248">
    <property type="component" value="Unassembled WGS sequence"/>
</dbReference>
<dbReference type="EMBL" id="JAKWBL010000002">
    <property type="protein sequence ID" value="MCH5598619.1"/>
    <property type="molecule type" value="Genomic_DNA"/>
</dbReference>
<sequence>MKQTIYILTITIGLLSCNNQSKQVDKTIIANTHTKTSKVDNSKYYTQQDTILIATEIGDTLKYAKADFNNIVDKHTKFFEEYPDNPDQAYFNDNDKEEFGSEVGQDNYYVLYAYFLKQKNGVKEFAQQRQKLIDIYSNINSLFGHFEYGGTYFVHQSRRILGYVEYSIYLLPKTKDDISKTYDITKQKKLYIKSLRQLIEDESKIDFNTLGQEKIERTKKLNKIVDELDKLITDNFYLRRAQEFQYGHYEYY</sequence>
<organism evidence="1 2">
    <name type="scientific">Niabella ginsengisoli</name>
    <dbReference type="NCBI Taxonomy" id="522298"/>
    <lineage>
        <taxon>Bacteria</taxon>
        <taxon>Pseudomonadati</taxon>
        <taxon>Bacteroidota</taxon>
        <taxon>Chitinophagia</taxon>
        <taxon>Chitinophagales</taxon>
        <taxon>Chitinophagaceae</taxon>
        <taxon>Niabella</taxon>
    </lineage>
</organism>
<evidence type="ECO:0000313" key="2">
    <source>
        <dbReference type="Proteomes" id="UP001202248"/>
    </source>
</evidence>
<comment type="caution">
    <text evidence="1">The sequence shown here is derived from an EMBL/GenBank/DDBJ whole genome shotgun (WGS) entry which is preliminary data.</text>
</comment>
<reference evidence="1 2" key="1">
    <citation type="submission" date="2022-02" db="EMBL/GenBank/DDBJ databases">
        <authorList>
            <person name="Min J."/>
        </authorList>
    </citation>
    <scope>NUCLEOTIDE SEQUENCE [LARGE SCALE GENOMIC DNA]</scope>
    <source>
        <strain evidence="1 2">GR10-1</strain>
    </source>
</reference>
<dbReference type="RefSeq" id="WP_240830283.1">
    <property type="nucleotide sequence ID" value="NZ_JAKWBL010000002.1"/>
</dbReference>
<name>A0ABS9SJT0_9BACT</name>